<feature type="chain" id="PRO_5017569727" description="HTH araC/xylS-type domain-containing protein" evidence="5">
    <location>
        <begin position="19"/>
        <end position="534"/>
    </location>
</feature>
<sequence length="534" mass="62261">MKKIYLFFTLFTLCITFAQNLGSSKNPLSITEKIDGEIKKRKASAASDPVTAKKKLKELKDQSEKIQYPNGAMTSSMGLVLLYYNDGDYKKTIEETRFVEKYAKDLKAFDYVSDIYRLRASSYGEMGLWDEQLKELAKSLINIEDIKAPNRRFYRKSLIYESYAGAYGKKGDVKKQIFYRHKSIVASNQMPENNRETINAKYQNLAFQFAGLGLIYSKLKIKDSANYYFDKALAIHKSKKYDIYINGRAILLSDMAKFYNDNGEYHKAIVFAKKGEGFEKQTSMPYIRKDIYHTLFSSYVEINKQDSSKYYSKLYVYLSDSLLKSEKESMVTPVKQIISDKDRETQSTIKTILIIAALTLLVAVLIGWAYWKRKNRIIHEKYKDLITKISSQQTEHTLEVQVSPRNNQTKTSVTITDETVKALLTKLEKFENLERYLRKDLSLTWMAHHLNTNTKYLSEVIKVYRNHNFTSYINELRINYIVRKLYDNPIYREYKITYLAEECGYTTPRVFVNAFKKETGFTPSYFVEQLKASA</sequence>
<dbReference type="AlphaFoldDB" id="A0A3D9CE53"/>
<dbReference type="Proteomes" id="UP000256686">
    <property type="component" value="Unassembled WGS sequence"/>
</dbReference>
<feature type="signal peptide" evidence="5">
    <location>
        <begin position="1"/>
        <end position="18"/>
    </location>
</feature>
<dbReference type="InterPro" id="IPR018060">
    <property type="entry name" value="HTH_AraC"/>
</dbReference>
<comment type="caution">
    <text evidence="7">The sequence shown here is derived from an EMBL/GenBank/DDBJ whole genome shotgun (WGS) entry which is preliminary data.</text>
</comment>
<dbReference type="SMART" id="SM00342">
    <property type="entry name" value="HTH_ARAC"/>
    <property type="match status" value="1"/>
</dbReference>
<reference evidence="8" key="1">
    <citation type="submission" date="2018-06" db="EMBL/GenBank/DDBJ databases">
        <authorList>
            <person name="Lum Nde A."/>
            <person name="Hugo C."/>
        </authorList>
    </citation>
    <scope>NUCLEOTIDE SEQUENCE [LARGE SCALE GENOMIC DNA]</scope>
    <source>
        <strain evidence="8">1_F178</strain>
    </source>
</reference>
<dbReference type="Pfam" id="PF12833">
    <property type="entry name" value="HTH_18"/>
    <property type="match status" value="1"/>
</dbReference>
<dbReference type="PANTHER" id="PTHR43280:SF34">
    <property type="entry name" value="ARAC-FAMILY TRANSCRIPTIONAL REGULATOR"/>
    <property type="match status" value="1"/>
</dbReference>
<keyword evidence="4" id="KW-1133">Transmembrane helix</keyword>
<evidence type="ECO:0000313" key="8">
    <source>
        <dbReference type="Proteomes" id="UP000256686"/>
    </source>
</evidence>
<dbReference type="EMBL" id="QNVT01000002">
    <property type="protein sequence ID" value="REC63772.1"/>
    <property type="molecule type" value="Genomic_DNA"/>
</dbReference>
<evidence type="ECO:0000256" key="4">
    <source>
        <dbReference type="SAM" id="Phobius"/>
    </source>
</evidence>
<keyword evidence="5" id="KW-0732">Signal</keyword>
<dbReference type="PROSITE" id="PS01124">
    <property type="entry name" value="HTH_ARAC_FAMILY_2"/>
    <property type="match status" value="1"/>
</dbReference>
<keyword evidence="2" id="KW-0238">DNA-binding</keyword>
<feature type="transmembrane region" description="Helical" evidence="4">
    <location>
        <begin position="352"/>
        <end position="371"/>
    </location>
</feature>
<feature type="domain" description="HTH araC/xylS-type" evidence="6">
    <location>
        <begin position="427"/>
        <end position="529"/>
    </location>
</feature>
<dbReference type="PANTHER" id="PTHR43280">
    <property type="entry name" value="ARAC-FAMILY TRANSCRIPTIONAL REGULATOR"/>
    <property type="match status" value="1"/>
</dbReference>
<keyword evidence="8" id="KW-1185">Reference proteome</keyword>
<dbReference type="Gene3D" id="1.25.40.10">
    <property type="entry name" value="Tetratricopeptide repeat domain"/>
    <property type="match status" value="1"/>
</dbReference>
<keyword evidence="3" id="KW-0804">Transcription</keyword>
<dbReference type="InterPro" id="IPR011990">
    <property type="entry name" value="TPR-like_helical_dom_sf"/>
</dbReference>
<dbReference type="GO" id="GO:0043565">
    <property type="term" value="F:sequence-specific DNA binding"/>
    <property type="evidence" value="ECO:0007669"/>
    <property type="project" value="InterPro"/>
</dbReference>
<dbReference type="GO" id="GO:0003700">
    <property type="term" value="F:DNA-binding transcription factor activity"/>
    <property type="evidence" value="ECO:0007669"/>
    <property type="project" value="InterPro"/>
</dbReference>
<gene>
    <name evidence="7" type="ORF">DRF65_03425</name>
</gene>
<evidence type="ECO:0000256" key="5">
    <source>
        <dbReference type="SAM" id="SignalP"/>
    </source>
</evidence>
<dbReference type="SUPFAM" id="SSF48452">
    <property type="entry name" value="TPR-like"/>
    <property type="match status" value="1"/>
</dbReference>
<dbReference type="Gene3D" id="1.10.10.60">
    <property type="entry name" value="Homeodomain-like"/>
    <property type="match status" value="2"/>
</dbReference>
<evidence type="ECO:0000259" key="6">
    <source>
        <dbReference type="PROSITE" id="PS01124"/>
    </source>
</evidence>
<evidence type="ECO:0000256" key="3">
    <source>
        <dbReference type="ARBA" id="ARBA00023163"/>
    </source>
</evidence>
<name>A0A3D9CE53_9FLAO</name>
<dbReference type="SUPFAM" id="SSF46689">
    <property type="entry name" value="Homeodomain-like"/>
    <property type="match status" value="1"/>
</dbReference>
<keyword evidence="1" id="KW-0805">Transcription regulation</keyword>
<evidence type="ECO:0000256" key="1">
    <source>
        <dbReference type="ARBA" id="ARBA00023015"/>
    </source>
</evidence>
<keyword evidence="4" id="KW-0472">Membrane</keyword>
<keyword evidence="4" id="KW-0812">Transmembrane</keyword>
<dbReference type="InterPro" id="IPR009057">
    <property type="entry name" value="Homeodomain-like_sf"/>
</dbReference>
<organism evidence="7 8">
    <name type="scientific">Chryseobacterium pennae</name>
    <dbReference type="NCBI Taxonomy" id="2258962"/>
    <lineage>
        <taxon>Bacteria</taxon>
        <taxon>Pseudomonadati</taxon>
        <taxon>Bacteroidota</taxon>
        <taxon>Flavobacteriia</taxon>
        <taxon>Flavobacteriales</taxon>
        <taxon>Weeksellaceae</taxon>
        <taxon>Chryseobacterium group</taxon>
        <taxon>Chryseobacterium</taxon>
    </lineage>
</organism>
<accession>A0A3D9CE53</accession>
<evidence type="ECO:0000313" key="7">
    <source>
        <dbReference type="EMBL" id="REC63772.1"/>
    </source>
</evidence>
<dbReference type="RefSeq" id="WP_115968850.1">
    <property type="nucleotide sequence ID" value="NZ_QNVT01000002.1"/>
</dbReference>
<proteinExistence type="predicted"/>
<protein>
    <recommendedName>
        <fullName evidence="6">HTH araC/xylS-type domain-containing protein</fullName>
    </recommendedName>
</protein>
<evidence type="ECO:0000256" key="2">
    <source>
        <dbReference type="ARBA" id="ARBA00023125"/>
    </source>
</evidence>